<reference evidence="2 3" key="1">
    <citation type="submission" date="2019-03" db="EMBL/GenBank/DDBJ databases">
        <title>San Antonio Military Medical Center submission to MRSN (WRAIR), pending publication.</title>
        <authorList>
            <person name="Blyth D.M."/>
            <person name="Mccarthy S.L."/>
            <person name="Schall S.E."/>
            <person name="Stam J.A."/>
            <person name="Ong A.C."/>
            <person name="Mcgann P.T."/>
        </authorList>
    </citation>
    <scope>NUCLEOTIDE SEQUENCE [LARGE SCALE GENOMIC DNA]</scope>
    <source>
        <strain evidence="2 3">MRSN571793</strain>
    </source>
</reference>
<dbReference type="Proteomes" id="UP000297861">
    <property type="component" value="Unassembled WGS sequence"/>
</dbReference>
<dbReference type="OrthoDB" id="996844at2"/>
<dbReference type="Pfam" id="PF12930">
    <property type="entry name" value="DUF3836"/>
    <property type="match status" value="1"/>
</dbReference>
<protein>
    <submittedName>
        <fullName evidence="2">DUF3836 domain-containing protein</fullName>
    </submittedName>
</protein>
<comment type="caution">
    <text evidence="2">The sequence shown here is derived from an EMBL/GenBank/DDBJ whole genome shotgun (WGS) entry which is preliminary data.</text>
</comment>
<sequence>MKANVFTSAIVALFIFVTNSLVVKADSDALLYHNVEKQDNVVSTTYFKGDGKSENLIPFKKKVNTMNEQGICVSKVTYIWNATNKNWLPLDKMDYTYDGATVTKVSRYSWNEKSKDWGKAQHVSYDQNESNLLTK</sequence>
<name>A0A4Y8L9B0_9BACT</name>
<dbReference type="EMBL" id="SOML01000001">
    <property type="protein sequence ID" value="TFD98881.1"/>
    <property type="molecule type" value="Genomic_DNA"/>
</dbReference>
<evidence type="ECO:0000313" key="2">
    <source>
        <dbReference type="EMBL" id="TFD98881.1"/>
    </source>
</evidence>
<evidence type="ECO:0000313" key="3">
    <source>
        <dbReference type="Proteomes" id="UP000297861"/>
    </source>
</evidence>
<evidence type="ECO:0000256" key="1">
    <source>
        <dbReference type="SAM" id="SignalP"/>
    </source>
</evidence>
<dbReference type="Gene3D" id="2.40.128.720">
    <property type="match status" value="1"/>
</dbReference>
<keyword evidence="3" id="KW-1185">Reference proteome</keyword>
<organism evidence="2 3">
    <name type="scientific">Dysgonomonas capnocytophagoides</name>
    <dbReference type="NCBI Taxonomy" id="45254"/>
    <lineage>
        <taxon>Bacteria</taxon>
        <taxon>Pseudomonadati</taxon>
        <taxon>Bacteroidota</taxon>
        <taxon>Bacteroidia</taxon>
        <taxon>Bacteroidales</taxon>
        <taxon>Dysgonomonadaceae</taxon>
        <taxon>Dysgonomonas</taxon>
    </lineage>
</organism>
<gene>
    <name evidence="2" type="ORF">E2605_02000</name>
</gene>
<feature type="chain" id="PRO_5021339900" evidence="1">
    <location>
        <begin position="26"/>
        <end position="135"/>
    </location>
</feature>
<accession>A0A4Y8L9B0</accession>
<dbReference type="AlphaFoldDB" id="A0A4Y8L9B0"/>
<proteinExistence type="predicted"/>
<dbReference type="RefSeq" id="WP_026627409.1">
    <property type="nucleotide sequence ID" value="NZ_AP028867.1"/>
</dbReference>
<feature type="signal peptide" evidence="1">
    <location>
        <begin position="1"/>
        <end position="25"/>
    </location>
</feature>
<keyword evidence="1" id="KW-0732">Signal</keyword>
<dbReference type="InterPro" id="IPR024339">
    <property type="entry name" value="DUF3836"/>
</dbReference>